<comment type="caution">
    <text evidence="1">The sequence shown here is derived from an EMBL/GenBank/DDBJ whole genome shotgun (WGS) entry which is preliminary data.</text>
</comment>
<organism evidence="1 2">
    <name type="scientific">Irpex rosettiformis</name>
    <dbReference type="NCBI Taxonomy" id="378272"/>
    <lineage>
        <taxon>Eukaryota</taxon>
        <taxon>Fungi</taxon>
        <taxon>Dikarya</taxon>
        <taxon>Basidiomycota</taxon>
        <taxon>Agaricomycotina</taxon>
        <taxon>Agaricomycetes</taxon>
        <taxon>Polyporales</taxon>
        <taxon>Irpicaceae</taxon>
        <taxon>Irpex</taxon>
    </lineage>
</organism>
<evidence type="ECO:0000313" key="1">
    <source>
        <dbReference type="EMBL" id="KAI0089729.1"/>
    </source>
</evidence>
<keyword evidence="2" id="KW-1185">Reference proteome</keyword>
<gene>
    <name evidence="1" type="ORF">BDY19DRAFT_82900</name>
</gene>
<proteinExistence type="predicted"/>
<sequence length="365" mass="41383">MFRWKLPTSLPTPAAVQIPNMNTTIQPTVMSAYGLCHDEEQRLLKTQNQRNDQPLIHIRILGWMFVYNLGTQMLIKLSEAVTSCRGVDATYDWLGEFYLNYWIRPFRIRGRTPDSSRTSRSSLEADSEVVDLAALLKAPQVDHSGAKALALERDGYCCVLTGIVDCNSVRDPWVGAMYKKEKKSWMYTECAHIFSKSTDERLDDESKKLYAGRAWAVLESFGYGDMLGEVDGSDGHCRENILTLETNCHHAFDELRLWLEPIEPDNPDSHSYHIRTHYYSHPSLPASVTFTDHARPEYRGQIPLPSKRYLRVHAACCSVAAMSGAREYLDKVMRDQESIDVLSTDGGSPDVAVNAVWKAFYSISE</sequence>
<evidence type="ECO:0000313" key="2">
    <source>
        <dbReference type="Proteomes" id="UP001055072"/>
    </source>
</evidence>
<dbReference type="EMBL" id="MU274909">
    <property type="protein sequence ID" value="KAI0089729.1"/>
    <property type="molecule type" value="Genomic_DNA"/>
</dbReference>
<protein>
    <submittedName>
        <fullName evidence="1">Uncharacterized protein</fullName>
    </submittedName>
</protein>
<accession>A0ACB8U6F2</accession>
<dbReference type="Proteomes" id="UP001055072">
    <property type="component" value="Unassembled WGS sequence"/>
</dbReference>
<reference evidence="1" key="1">
    <citation type="journal article" date="2021" name="Environ. Microbiol.">
        <title>Gene family expansions and transcriptome signatures uncover fungal adaptations to wood decay.</title>
        <authorList>
            <person name="Hage H."/>
            <person name="Miyauchi S."/>
            <person name="Viragh M."/>
            <person name="Drula E."/>
            <person name="Min B."/>
            <person name="Chaduli D."/>
            <person name="Navarro D."/>
            <person name="Favel A."/>
            <person name="Norest M."/>
            <person name="Lesage-Meessen L."/>
            <person name="Balint B."/>
            <person name="Merenyi Z."/>
            <person name="de Eugenio L."/>
            <person name="Morin E."/>
            <person name="Martinez A.T."/>
            <person name="Baldrian P."/>
            <person name="Stursova M."/>
            <person name="Martinez M.J."/>
            <person name="Novotny C."/>
            <person name="Magnuson J.K."/>
            <person name="Spatafora J.W."/>
            <person name="Maurice S."/>
            <person name="Pangilinan J."/>
            <person name="Andreopoulos W."/>
            <person name="LaButti K."/>
            <person name="Hundley H."/>
            <person name="Na H."/>
            <person name="Kuo A."/>
            <person name="Barry K."/>
            <person name="Lipzen A."/>
            <person name="Henrissat B."/>
            <person name="Riley R."/>
            <person name="Ahrendt S."/>
            <person name="Nagy L.G."/>
            <person name="Grigoriev I.V."/>
            <person name="Martin F."/>
            <person name="Rosso M.N."/>
        </authorList>
    </citation>
    <scope>NUCLEOTIDE SEQUENCE</scope>
    <source>
        <strain evidence="1">CBS 384.51</strain>
    </source>
</reference>
<name>A0ACB8U6F2_9APHY</name>